<dbReference type="Gene3D" id="3.20.20.150">
    <property type="entry name" value="Divalent-metal-dependent TIM barrel enzymes"/>
    <property type="match status" value="1"/>
</dbReference>
<dbReference type="AlphaFoldDB" id="A0A972VY37"/>
<feature type="domain" description="Xylose isomerase-like TIM barrel" evidence="1">
    <location>
        <begin position="27"/>
        <end position="224"/>
    </location>
</feature>
<dbReference type="PANTHER" id="PTHR12110:SF41">
    <property type="entry name" value="INOSOSE DEHYDRATASE"/>
    <property type="match status" value="1"/>
</dbReference>
<comment type="caution">
    <text evidence="2">The sequence shown here is derived from an EMBL/GenBank/DDBJ whole genome shotgun (WGS) entry which is preliminary data.</text>
</comment>
<evidence type="ECO:0000313" key="3">
    <source>
        <dbReference type="Proteomes" id="UP000754644"/>
    </source>
</evidence>
<dbReference type="GO" id="GO:0016853">
    <property type="term" value="F:isomerase activity"/>
    <property type="evidence" value="ECO:0007669"/>
    <property type="project" value="UniProtKB-KW"/>
</dbReference>
<gene>
    <name evidence="2" type="ORF">HQ497_09810</name>
</gene>
<dbReference type="Proteomes" id="UP000754644">
    <property type="component" value="Unassembled WGS sequence"/>
</dbReference>
<accession>A0A972VY37</accession>
<dbReference type="EMBL" id="JABMOJ010000365">
    <property type="protein sequence ID" value="NQV65646.1"/>
    <property type="molecule type" value="Genomic_DNA"/>
</dbReference>
<sequence>MEPVLGVQMFTLRKYTQSADDLKSTLERVRHIGYRSIQISAFGDIDAQTIANLCADNDLTIGGTHVAWDRYRHDLDRVIEEHHLWQCRHTAVGMIPPKVYLSMAGIKQFLEELQPIADKLNAAGIDFSYHNHHHEFRQFDGKAWLQHLYDSSSADLLKAELDTHWIQAGGADPAVWVDYCGARMPLLHLKDFAINAESQRIFAPVGQGNMNWQAILDAARRHPIEYYFIEQDSCYGADEFDCLQASYDYLHNQFGLN</sequence>
<dbReference type="Pfam" id="PF01261">
    <property type="entry name" value="AP_endonuc_2"/>
    <property type="match status" value="1"/>
</dbReference>
<proteinExistence type="predicted"/>
<organism evidence="2 3">
    <name type="scientific">SAR86 cluster bacterium</name>
    <dbReference type="NCBI Taxonomy" id="2030880"/>
    <lineage>
        <taxon>Bacteria</taxon>
        <taxon>Pseudomonadati</taxon>
        <taxon>Pseudomonadota</taxon>
        <taxon>Gammaproteobacteria</taxon>
        <taxon>SAR86 cluster</taxon>
    </lineage>
</organism>
<name>A0A972VY37_9GAMM</name>
<protein>
    <submittedName>
        <fullName evidence="2">Sugar phosphate isomerase/epimerase</fullName>
    </submittedName>
</protein>
<dbReference type="InterPro" id="IPR050312">
    <property type="entry name" value="IolE/XylAMocC-like"/>
</dbReference>
<evidence type="ECO:0000259" key="1">
    <source>
        <dbReference type="Pfam" id="PF01261"/>
    </source>
</evidence>
<dbReference type="PANTHER" id="PTHR12110">
    <property type="entry name" value="HYDROXYPYRUVATE ISOMERASE"/>
    <property type="match status" value="1"/>
</dbReference>
<dbReference type="InterPro" id="IPR036237">
    <property type="entry name" value="Xyl_isomerase-like_sf"/>
</dbReference>
<keyword evidence="2" id="KW-0413">Isomerase</keyword>
<evidence type="ECO:0000313" key="2">
    <source>
        <dbReference type="EMBL" id="NQV65646.1"/>
    </source>
</evidence>
<reference evidence="2" key="1">
    <citation type="submission" date="2020-05" db="EMBL/GenBank/DDBJ databases">
        <title>Sulfur intermediates as new biogeochemical hubs in an aquatic model microbial ecosystem.</title>
        <authorList>
            <person name="Vigneron A."/>
        </authorList>
    </citation>
    <scope>NUCLEOTIDE SEQUENCE</scope>
    <source>
        <strain evidence="2">Bin.250</strain>
    </source>
</reference>
<dbReference type="SUPFAM" id="SSF51658">
    <property type="entry name" value="Xylose isomerase-like"/>
    <property type="match status" value="1"/>
</dbReference>
<dbReference type="InterPro" id="IPR013022">
    <property type="entry name" value="Xyl_isomerase-like_TIM-brl"/>
</dbReference>